<dbReference type="InterPro" id="IPR002035">
    <property type="entry name" value="VWF_A"/>
</dbReference>
<keyword evidence="14" id="KW-0234">DNA repair</keyword>
<dbReference type="SUPFAM" id="SSF101420">
    <property type="entry name" value="C-terminal domain of Ku80"/>
    <property type="match status" value="1"/>
</dbReference>
<dbReference type="InterPro" id="IPR005161">
    <property type="entry name" value="Ku_N"/>
</dbReference>
<evidence type="ECO:0000259" key="18">
    <source>
        <dbReference type="PROSITE" id="PS50234"/>
    </source>
</evidence>
<dbReference type="AlphaFoldDB" id="A0AAD5E5C7"/>
<evidence type="ECO:0000256" key="13">
    <source>
        <dbReference type="ARBA" id="ARBA00023172"/>
    </source>
</evidence>
<evidence type="ECO:0000313" key="19">
    <source>
        <dbReference type="EMBL" id="KAI8576665.1"/>
    </source>
</evidence>
<evidence type="ECO:0000256" key="6">
    <source>
        <dbReference type="ARBA" id="ARBA00022741"/>
    </source>
</evidence>
<dbReference type="GO" id="GO:0000781">
    <property type="term" value="C:chromosome, telomeric region"/>
    <property type="evidence" value="ECO:0007669"/>
    <property type="project" value="UniProtKB-SubCell"/>
</dbReference>
<evidence type="ECO:0000256" key="1">
    <source>
        <dbReference type="ARBA" id="ARBA00004123"/>
    </source>
</evidence>
<comment type="caution">
    <text evidence="19">The sequence shown here is derived from an EMBL/GenBank/DDBJ whole genome shotgun (WGS) entry which is preliminary data.</text>
</comment>
<dbReference type="InterPro" id="IPR014893">
    <property type="entry name" value="Ku_PK_bind"/>
</dbReference>
<feature type="region of interest" description="Disordered" evidence="17">
    <location>
        <begin position="725"/>
        <end position="768"/>
    </location>
</feature>
<dbReference type="GO" id="GO:0006303">
    <property type="term" value="P:double-strand break repair via nonhomologous end joining"/>
    <property type="evidence" value="ECO:0007669"/>
    <property type="project" value="InterPro"/>
</dbReference>
<reference evidence="19" key="2">
    <citation type="journal article" date="2022" name="Proc. Natl. Acad. Sci. U.S.A.">
        <title>Diploid-dominant life cycles characterize the early evolution of Fungi.</title>
        <authorList>
            <person name="Amses K.R."/>
            <person name="Simmons D.R."/>
            <person name="Longcore J.E."/>
            <person name="Mondo S.J."/>
            <person name="Seto K."/>
            <person name="Jeronimo G.H."/>
            <person name="Bonds A.E."/>
            <person name="Quandt C.A."/>
            <person name="Davis W.J."/>
            <person name="Chang Y."/>
            <person name="Federici B.A."/>
            <person name="Kuo A."/>
            <person name="LaButti K."/>
            <person name="Pangilinan J."/>
            <person name="Andreopoulos W."/>
            <person name="Tritt A."/>
            <person name="Riley R."/>
            <person name="Hundley H."/>
            <person name="Johnson J."/>
            <person name="Lipzen A."/>
            <person name="Barry K."/>
            <person name="Lang B.F."/>
            <person name="Cuomo C.A."/>
            <person name="Buchler N.E."/>
            <person name="Grigoriev I.V."/>
            <person name="Spatafora J.W."/>
            <person name="Stajich J.E."/>
            <person name="James T.Y."/>
        </authorList>
    </citation>
    <scope>NUCLEOTIDE SEQUENCE</scope>
    <source>
        <strain evidence="19">AG</strain>
    </source>
</reference>
<evidence type="ECO:0000256" key="15">
    <source>
        <dbReference type="ARBA" id="ARBA00023242"/>
    </source>
</evidence>
<dbReference type="Pfam" id="PF03731">
    <property type="entry name" value="Ku_N"/>
    <property type="match status" value="1"/>
</dbReference>
<dbReference type="GeneID" id="75916793"/>
<dbReference type="SUPFAM" id="SSF100939">
    <property type="entry name" value="SPOC domain-like"/>
    <property type="match status" value="1"/>
</dbReference>
<dbReference type="GO" id="GO:0016787">
    <property type="term" value="F:hydrolase activity"/>
    <property type="evidence" value="ECO:0007669"/>
    <property type="project" value="UniProtKB-KW"/>
</dbReference>
<dbReference type="Gene3D" id="1.10.1600.10">
    <property type="match status" value="1"/>
</dbReference>
<keyword evidence="9" id="KW-0347">Helicase</keyword>
<dbReference type="PANTHER" id="PTHR12604:SF4">
    <property type="entry name" value="X-RAY REPAIR CROSS-COMPLEMENTING PROTEIN 5"/>
    <property type="match status" value="1"/>
</dbReference>
<dbReference type="GO" id="GO:0004386">
    <property type="term" value="F:helicase activity"/>
    <property type="evidence" value="ECO:0007669"/>
    <property type="project" value="UniProtKB-KW"/>
</dbReference>
<accession>A0AAD5E5C7</accession>
<dbReference type="PROSITE" id="PS50234">
    <property type="entry name" value="VWFA"/>
    <property type="match status" value="1"/>
</dbReference>
<keyword evidence="10" id="KW-0067">ATP-binding</keyword>
<evidence type="ECO:0000256" key="7">
    <source>
        <dbReference type="ARBA" id="ARBA00022763"/>
    </source>
</evidence>
<dbReference type="GO" id="GO:0042162">
    <property type="term" value="F:telomeric DNA binding"/>
    <property type="evidence" value="ECO:0007669"/>
    <property type="project" value="InterPro"/>
</dbReference>
<reference evidence="19" key="1">
    <citation type="submission" date="2021-06" db="EMBL/GenBank/DDBJ databases">
        <authorList>
            <consortium name="DOE Joint Genome Institute"/>
            <person name="Mondo S.J."/>
            <person name="Amses K.R."/>
            <person name="Simmons D.R."/>
            <person name="Longcore J.E."/>
            <person name="Seto K."/>
            <person name="Alves G.H."/>
            <person name="Bonds A.E."/>
            <person name="Quandt C.A."/>
            <person name="Davis W.J."/>
            <person name="Chang Y."/>
            <person name="Letcher P.M."/>
            <person name="Powell M.J."/>
            <person name="Kuo A."/>
            <person name="Labutti K."/>
            <person name="Pangilinan J."/>
            <person name="Andreopoulos W."/>
            <person name="Tritt A."/>
            <person name="Riley R."/>
            <person name="Hundley H."/>
            <person name="Johnson J."/>
            <person name="Lipzen A."/>
            <person name="Barry K."/>
            <person name="Berbee M.L."/>
            <person name="Buchler N.E."/>
            <person name="Grigoriev I.V."/>
            <person name="Spatafora J.W."/>
            <person name="Stajich J.E."/>
            <person name="James T.Y."/>
        </authorList>
    </citation>
    <scope>NUCLEOTIDE SEQUENCE</scope>
    <source>
        <strain evidence="19">AG</strain>
    </source>
</reference>
<keyword evidence="20" id="KW-1185">Reference proteome</keyword>
<dbReference type="InterPro" id="IPR036494">
    <property type="entry name" value="Ku_C_sf"/>
</dbReference>
<evidence type="ECO:0000256" key="10">
    <source>
        <dbReference type="ARBA" id="ARBA00022840"/>
    </source>
</evidence>
<dbReference type="EMBL" id="MU620952">
    <property type="protein sequence ID" value="KAI8576665.1"/>
    <property type="molecule type" value="Genomic_DNA"/>
</dbReference>
<dbReference type="InterPro" id="IPR036465">
    <property type="entry name" value="vWFA_dom_sf"/>
</dbReference>
<dbReference type="Pfam" id="PF02735">
    <property type="entry name" value="Ku"/>
    <property type="match status" value="1"/>
</dbReference>
<evidence type="ECO:0000256" key="16">
    <source>
        <dbReference type="ARBA" id="ARBA00031847"/>
    </source>
</evidence>
<dbReference type="InterPro" id="IPR024193">
    <property type="entry name" value="Ku80"/>
</dbReference>
<sequence>MAHKVATTYIIDVSPSMEVKQEGVDITCFQQSINAVAGLIQDKLLVGRKTDMISIILAGTEGTDNSLVPKNSEEPSAYEHITTIQRIDVPDNELVRKLLNTTASKHSLTDVLSALILAENDMDNHCGKLKYVKKIILFTDAESETDWSDIGHIQERLAAHKTELIVIIAGYTESDTSNFSETKADNIKHFRTLAEADYVDIIPMKDAVDMLSTFKVKTVNPTPVFRGELLLGDAAAHPLESLSVPVFMYARTYEAKLPTAKKWSALSDTHAGEQALTHDVGKEVSYKIKGSNKQANGATEQGNINSYDLEHAYPFGKSLVVITAEDEKFMKIETKAGMFILGFLSASSIPRDYLMSNVYVILPRPADNMVASATISSLARALYEQNAYALVRYVAKENQQPKLGVLVPYFEPNIDALHFIRVPFAEDIRQFPFAPLDVVTLPNGKEVTDHKLLPSKELEDAMDAFVASMELPKEPDGSASFSPEKIFNPAVWRLNEAIKQRSLNKAAPIPELHSALKMQMEPLPIMMDVARDKITKLTETAGVKKVNAKEGKKRRYGKGVQSEEPIAPIQDIVRNEEESLKKYKVKQVEDADMELDERPGSIMNNLSNVREVGAIDPIKDFRAMIDKEGDFIEEAVQQMSDRIEQLVKESFADQYFEKAKECLQELREQCKKFEEGVQYNDLCRRLKVLCDPSNPQSQRLDFWKLMIKDNITLLSKDESADVDVSQEEQAQFLTDIRTQPTQKTEEADVPMEEKEDELSADNLLDMLE</sequence>
<dbReference type="GO" id="GO:0003690">
    <property type="term" value="F:double-stranded DNA binding"/>
    <property type="evidence" value="ECO:0007669"/>
    <property type="project" value="TreeGrafter"/>
</dbReference>
<evidence type="ECO:0000256" key="11">
    <source>
        <dbReference type="ARBA" id="ARBA00022895"/>
    </source>
</evidence>
<name>A0AAD5E5C7_UMBRA</name>
<comment type="similarity">
    <text evidence="3">Belongs to the ku80 family.</text>
</comment>
<dbReference type="GO" id="GO:0003684">
    <property type="term" value="F:damaged DNA binding"/>
    <property type="evidence" value="ECO:0007669"/>
    <property type="project" value="InterPro"/>
</dbReference>
<dbReference type="InterPro" id="IPR006164">
    <property type="entry name" value="DNA_bd_Ku70/Ku80"/>
</dbReference>
<feature type="domain" description="VWFA" evidence="18">
    <location>
        <begin position="6"/>
        <end position="211"/>
    </location>
</feature>
<feature type="compositionally biased region" description="Acidic residues" evidence="17">
    <location>
        <begin position="747"/>
        <end position="759"/>
    </location>
</feature>
<keyword evidence="5" id="KW-0158">Chromosome</keyword>
<dbReference type="GO" id="GO:0006310">
    <property type="term" value="P:DNA recombination"/>
    <property type="evidence" value="ECO:0007669"/>
    <property type="project" value="UniProtKB-KW"/>
</dbReference>
<keyword evidence="6" id="KW-0547">Nucleotide-binding</keyword>
<dbReference type="SUPFAM" id="SSF53300">
    <property type="entry name" value="vWA-like"/>
    <property type="match status" value="1"/>
</dbReference>
<gene>
    <name evidence="19" type="ORF">K450DRAFT_256125</name>
</gene>
<evidence type="ECO:0000256" key="3">
    <source>
        <dbReference type="ARBA" id="ARBA00007726"/>
    </source>
</evidence>
<dbReference type="Gene3D" id="1.25.40.240">
    <property type="entry name" value="Ku, C-terminal domain"/>
    <property type="match status" value="1"/>
</dbReference>
<dbReference type="GO" id="GO:0043564">
    <property type="term" value="C:Ku70:Ku80 complex"/>
    <property type="evidence" value="ECO:0007669"/>
    <property type="project" value="InterPro"/>
</dbReference>
<evidence type="ECO:0000256" key="4">
    <source>
        <dbReference type="ARBA" id="ARBA00021792"/>
    </source>
</evidence>
<dbReference type="Gene3D" id="3.40.50.410">
    <property type="entry name" value="von Willebrand factor, type A domain"/>
    <property type="match status" value="1"/>
</dbReference>
<evidence type="ECO:0000256" key="9">
    <source>
        <dbReference type="ARBA" id="ARBA00022806"/>
    </source>
</evidence>
<dbReference type="RefSeq" id="XP_051441669.1">
    <property type="nucleotide sequence ID" value="XM_051591450.1"/>
</dbReference>
<keyword evidence="7" id="KW-0227">DNA damage</keyword>
<dbReference type="GO" id="GO:0005524">
    <property type="term" value="F:ATP binding"/>
    <property type="evidence" value="ECO:0007669"/>
    <property type="project" value="UniProtKB-KW"/>
</dbReference>
<evidence type="ECO:0000256" key="17">
    <source>
        <dbReference type="SAM" id="MobiDB-lite"/>
    </source>
</evidence>
<feature type="compositionally biased region" description="Polar residues" evidence="17">
    <location>
        <begin position="727"/>
        <end position="742"/>
    </location>
</feature>
<dbReference type="SMART" id="SM00559">
    <property type="entry name" value="Ku78"/>
    <property type="match status" value="1"/>
</dbReference>
<keyword evidence="11" id="KW-0779">Telomere</keyword>
<dbReference type="Pfam" id="PF08785">
    <property type="entry name" value="Ku_PK_bind"/>
    <property type="match status" value="1"/>
</dbReference>
<evidence type="ECO:0000313" key="20">
    <source>
        <dbReference type="Proteomes" id="UP001206595"/>
    </source>
</evidence>
<dbReference type="Gene3D" id="2.40.290.10">
    <property type="match status" value="1"/>
</dbReference>
<dbReference type="Proteomes" id="UP001206595">
    <property type="component" value="Unassembled WGS sequence"/>
</dbReference>
<evidence type="ECO:0000256" key="12">
    <source>
        <dbReference type="ARBA" id="ARBA00023125"/>
    </source>
</evidence>
<keyword evidence="8" id="KW-0378">Hydrolase</keyword>
<dbReference type="GO" id="GO:0000723">
    <property type="term" value="P:telomere maintenance"/>
    <property type="evidence" value="ECO:0007669"/>
    <property type="project" value="InterPro"/>
</dbReference>
<keyword evidence="12" id="KW-0238">DNA-binding</keyword>
<dbReference type="PANTHER" id="PTHR12604">
    <property type="entry name" value="KU AUTOANTIGEN DNA HELICASE"/>
    <property type="match status" value="1"/>
</dbReference>
<evidence type="ECO:0000256" key="8">
    <source>
        <dbReference type="ARBA" id="ARBA00022801"/>
    </source>
</evidence>
<proteinExistence type="inferred from homology"/>
<keyword evidence="15" id="KW-0539">Nucleus</keyword>
<evidence type="ECO:0000256" key="5">
    <source>
        <dbReference type="ARBA" id="ARBA00022454"/>
    </source>
</evidence>
<keyword evidence="13" id="KW-0233">DNA recombination</keyword>
<evidence type="ECO:0000256" key="14">
    <source>
        <dbReference type="ARBA" id="ARBA00023204"/>
    </source>
</evidence>
<dbReference type="CDD" id="cd00873">
    <property type="entry name" value="KU80"/>
    <property type="match status" value="1"/>
</dbReference>
<dbReference type="InterPro" id="IPR016194">
    <property type="entry name" value="SPOC-like_C_dom_sf"/>
</dbReference>
<protein>
    <recommendedName>
        <fullName evidence="4">ATP-dependent DNA helicase II subunit 2</fullName>
    </recommendedName>
    <alternativeName>
        <fullName evidence="16">ATP-dependent DNA helicase II subunit Ku80</fullName>
    </alternativeName>
</protein>
<organism evidence="19 20">
    <name type="scientific">Umbelopsis ramanniana AG</name>
    <dbReference type="NCBI Taxonomy" id="1314678"/>
    <lineage>
        <taxon>Eukaryota</taxon>
        <taxon>Fungi</taxon>
        <taxon>Fungi incertae sedis</taxon>
        <taxon>Mucoromycota</taxon>
        <taxon>Mucoromycotina</taxon>
        <taxon>Umbelopsidomycetes</taxon>
        <taxon>Umbelopsidales</taxon>
        <taxon>Umbelopsidaceae</taxon>
        <taxon>Umbelopsis</taxon>
    </lineage>
</organism>
<evidence type="ECO:0000256" key="2">
    <source>
        <dbReference type="ARBA" id="ARBA00004574"/>
    </source>
</evidence>
<comment type="subcellular location">
    <subcellularLocation>
        <location evidence="2">Chromosome</location>
        <location evidence="2">Telomere</location>
    </subcellularLocation>
    <subcellularLocation>
        <location evidence="1">Nucleus</location>
    </subcellularLocation>
</comment>